<sequence length="117" mass="13288">MSDDELYNPTYQVAQPVCTTESHGYDEFIVLCVVSLLDSDSEDEDRRDEVMPIKRRKVVVPPSSNDVVVVPDVEDDKDHPVFVLESSDDEVDGGNDVAIRKQLDQDPVLRRTQELLR</sequence>
<protein>
    <submittedName>
        <fullName evidence="1">Uncharacterized protein</fullName>
    </submittedName>
</protein>
<keyword evidence="2" id="KW-1185">Reference proteome</keyword>
<proteinExistence type="predicted"/>
<dbReference type="EMBL" id="VJMJ01000063">
    <property type="protein sequence ID" value="KAF0739531.1"/>
    <property type="molecule type" value="Genomic_DNA"/>
</dbReference>
<accession>A0A6G0XHG6</accession>
<dbReference type="AlphaFoldDB" id="A0A6G0XHG6"/>
<evidence type="ECO:0000313" key="2">
    <source>
        <dbReference type="Proteomes" id="UP000481153"/>
    </source>
</evidence>
<comment type="caution">
    <text evidence="1">The sequence shown here is derived from an EMBL/GenBank/DDBJ whole genome shotgun (WGS) entry which is preliminary data.</text>
</comment>
<dbReference type="VEuPathDB" id="FungiDB:AeMF1_010557"/>
<organism evidence="1 2">
    <name type="scientific">Aphanomyces euteiches</name>
    <dbReference type="NCBI Taxonomy" id="100861"/>
    <lineage>
        <taxon>Eukaryota</taxon>
        <taxon>Sar</taxon>
        <taxon>Stramenopiles</taxon>
        <taxon>Oomycota</taxon>
        <taxon>Saprolegniomycetes</taxon>
        <taxon>Saprolegniales</taxon>
        <taxon>Verrucalvaceae</taxon>
        <taxon>Aphanomyces</taxon>
    </lineage>
</organism>
<gene>
    <name evidence="1" type="ORF">Ae201684_004713</name>
</gene>
<evidence type="ECO:0000313" key="1">
    <source>
        <dbReference type="EMBL" id="KAF0739531.1"/>
    </source>
</evidence>
<reference evidence="1 2" key="1">
    <citation type="submission" date="2019-07" db="EMBL/GenBank/DDBJ databases">
        <title>Genomics analysis of Aphanomyces spp. identifies a new class of oomycete effector associated with host adaptation.</title>
        <authorList>
            <person name="Gaulin E."/>
        </authorList>
    </citation>
    <scope>NUCLEOTIDE SEQUENCE [LARGE SCALE GENOMIC DNA]</scope>
    <source>
        <strain evidence="1 2">ATCC 201684</strain>
    </source>
</reference>
<name>A0A6G0XHG6_9STRA</name>
<dbReference type="Proteomes" id="UP000481153">
    <property type="component" value="Unassembled WGS sequence"/>
</dbReference>